<comment type="similarity">
    <text evidence="2">Belongs to the Rab3-GAP regulatory subunit family.</text>
</comment>
<dbReference type="PANTHER" id="PTHR12472">
    <property type="entry name" value="RAB3-GAP REGULATORY DOMAIN"/>
    <property type="match status" value="1"/>
</dbReference>
<dbReference type="GO" id="GO:0005737">
    <property type="term" value="C:cytoplasm"/>
    <property type="evidence" value="ECO:0007669"/>
    <property type="project" value="UniProtKB-SubCell"/>
</dbReference>
<dbReference type="EMBL" id="JAKKPZ010000001">
    <property type="protein sequence ID" value="KAI1728957.1"/>
    <property type="molecule type" value="Genomic_DNA"/>
</dbReference>
<feature type="domain" description="Rab3-GAP regulatory subunit N-terminal" evidence="6">
    <location>
        <begin position="110"/>
        <end position="524"/>
    </location>
</feature>
<dbReference type="Proteomes" id="UP001201812">
    <property type="component" value="Unassembled WGS sequence"/>
</dbReference>
<evidence type="ECO:0000259" key="6">
    <source>
        <dbReference type="Pfam" id="PF14655"/>
    </source>
</evidence>
<feature type="domain" description="Rab3GAP regulatory subunit C-terminal" evidence="7">
    <location>
        <begin position="1065"/>
        <end position="1397"/>
    </location>
</feature>
<reference evidence="8" key="1">
    <citation type="submission" date="2022-01" db="EMBL/GenBank/DDBJ databases">
        <title>Genome Sequence Resource for Two Populations of Ditylenchus destructor, the Migratory Endoparasitic Phytonematode.</title>
        <authorList>
            <person name="Zhang H."/>
            <person name="Lin R."/>
            <person name="Xie B."/>
        </authorList>
    </citation>
    <scope>NUCLEOTIDE SEQUENCE</scope>
    <source>
        <strain evidence="8">BazhouSP</strain>
    </source>
</reference>
<organism evidence="8 9">
    <name type="scientific">Ditylenchus destructor</name>
    <dbReference type="NCBI Taxonomy" id="166010"/>
    <lineage>
        <taxon>Eukaryota</taxon>
        <taxon>Metazoa</taxon>
        <taxon>Ecdysozoa</taxon>
        <taxon>Nematoda</taxon>
        <taxon>Chromadorea</taxon>
        <taxon>Rhabditida</taxon>
        <taxon>Tylenchina</taxon>
        <taxon>Tylenchomorpha</taxon>
        <taxon>Sphaerularioidea</taxon>
        <taxon>Anguinidae</taxon>
        <taxon>Anguininae</taxon>
        <taxon>Ditylenchus</taxon>
    </lineage>
</organism>
<evidence type="ECO:0000259" key="7">
    <source>
        <dbReference type="Pfam" id="PF14656"/>
    </source>
</evidence>
<comment type="subcellular location">
    <subcellularLocation>
        <location evidence="1">Cytoplasm</location>
    </subcellularLocation>
</comment>
<accession>A0AAD4NIB8</accession>
<feature type="region of interest" description="Disordered" evidence="5">
    <location>
        <begin position="41"/>
        <end position="103"/>
    </location>
</feature>
<keyword evidence="3" id="KW-0343">GTPase activation</keyword>
<gene>
    <name evidence="8" type="ORF">DdX_01170</name>
</gene>
<name>A0AAD4NIB8_9BILA</name>
<evidence type="ECO:0000256" key="2">
    <source>
        <dbReference type="ARBA" id="ARBA00008153"/>
    </source>
</evidence>
<evidence type="ECO:0000256" key="4">
    <source>
        <dbReference type="ARBA" id="ARBA00022490"/>
    </source>
</evidence>
<evidence type="ECO:0000313" key="8">
    <source>
        <dbReference type="EMBL" id="KAI1728957.1"/>
    </source>
</evidence>
<dbReference type="InterPro" id="IPR032839">
    <property type="entry name" value="RAB3GAP_N"/>
</dbReference>
<feature type="region of interest" description="Disordered" evidence="5">
    <location>
        <begin position="930"/>
        <end position="964"/>
    </location>
</feature>
<evidence type="ECO:0000256" key="5">
    <source>
        <dbReference type="SAM" id="MobiDB-lite"/>
    </source>
</evidence>
<dbReference type="Pfam" id="PF14655">
    <property type="entry name" value="RAB3GAP2_N"/>
    <property type="match status" value="1"/>
</dbReference>
<feature type="compositionally biased region" description="Acidic residues" evidence="5">
    <location>
        <begin position="75"/>
        <end position="87"/>
    </location>
</feature>
<dbReference type="Pfam" id="PF14656">
    <property type="entry name" value="RAB3GAP2_C"/>
    <property type="match status" value="1"/>
</dbReference>
<comment type="caution">
    <text evidence="8">The sequence shown here is derived from an EMBL/GenBank/DDBJ whole genome shotgun (WGS) entry which is preliminary data.</text>
</comment>
<dbReference type="PANTHER" id="PTHR12472:SF0">
    <property type="entry name" value="RAB3 GTPASE-ACTIVATING PROTEIN NON-CATALYTIC SUBUNIT"/>
    <property type="match status" value="1"/>
</dbReference>
<dbReference type="InterPro" id="IPR029257">
    <property type="entry name" value="RAB3GAP2_C"/>
</dbReference>
<keyword evidence="4" id="KW-0963">Cytoplasm</keyword>
<evidence type="ECO:0000313" key="9">
    <source>
        <dbReference type="Proteomes" id="UP001201812"/>
    </source>
</evidence>
<evidence type="ECO:0000256" key="3">
    <source>
        <dbReference type="ARBA" id="ARBA00022468"/>
    </source>
</evidence>
<evidence type="ECO:0000256" key="1">
    <source>
        <dbReference type="ARBA" id="ARBA00004496"/>
    </source>
</evidence>
<dbReference type="GO" id="GO:0005096">
    <property type="term" value="F:GTPase activator activity"/>
    <property type="evidence" value="ECO:0007669"/>
    <property type="project" value="UniProtKB-KW"/>
</dbReference>
<sequence>MAPGADDPGALIREMSCQLREVTRINSDIFASLQKFFLNDKKPASPHSSSNPEETDEPPSKTFLTSTDDAFLSETESDDGDNAAEEDTGLKNWSLESSDAEPTVDDNCKWLKNCLISSTPNMDLVVLAAVQKFVILEESLKLSNRLDVAAWVTITGPHFNSLTDYISSVHTFCIASTRTAEPSLVDWTCICIGLSNGYVHFYTERGVLIFVEQCSQSPIKAIKLGSSIYPGNQELAILTAESKLIVIEGLSLFTTLKTARNQMARMERSVEEISSLLQLNCHCLELDRLRRVHEFQMLGLIKPGSFDQYITAARSALGKYAKVTRTSLPTYNNYFCCTSNYSTFGSFLWHDAEISGSAVISDAIYNFTSQITNSMPSFGIRSWLGVGTSRKDRSVKTSAIDSRSRRVPLRSSLEDKERIGERCYAAPAGWPLIAIADSCARVLLVHVHNRQIVRIWKGYRNARCAWIESSSSADMKTNKQYYKSKAKTLFLAIFAPKRDLLEIWSIENGPRVSAFKVDRRGRLLPLPSAQEGTLMGTSSEYLASTNAKNSVVFLSPCGKFFTINVPFHHSAMDVSVSSVHDENLLKEFSLRSVITDVESHNTSHTLLDVDKWIALSEKLKTPSAKRRYVENLLNSVEYESRPDRCEPSMISSTDALLAVEKLFGETQITIGQSSKTRRYSDSSALCLFLNYLAEVRTVLETYNEVKKAYERQQTAGRHINEYDDLKNCVRISDQEMAEINLPLIRELNESRSEKSKTNKMPLNFKVFNEHFEYSPHNFSGHPINENISKNILTVRIKPFEGQQLIDFGATLFAPFVFGWSDISVLFNDILSRLETTKMTLINAFLAFWLDKQWNTNPQAFTITSTEILKQLILDYAESACRSNLKKIFEQIEKTVFLSTHAHAALLLWLQVCAIRNQLYSDENSGRKGIKLDYNDDENNLNHRNEADETPSAREGQDFDETEGSAPKIANEDEFLVLEDDDIASFNAAHDWDCAKHLSAISLLQSMPFNDSNHQNQTIFGEDLCMDKFARTGLGFYREQIGVWASQYEPNARDMAYLFSGQEPPETETTANNQNCLTENIKQVIKALLCLFPKSLAPELILCDCCWESASAWFKDESRRTTKLSLSVDFLDLLEPAPRLQHGLALMVWNTFLKTPFENLVALVNANENKLLSNKDRILRRDVLVVESDLIEFIGCVRNLLRSLTDAAFRWDNDTPYRHCYEPFVQRFFQHPRTANSGSANRTLSQLADKHKCVNYHLVLHHIHLTIVLELQISLNISIRINGLFDAIGRRAFFDEFHSHPLVPLGNVDDRTRARRQQFLEQVIECIGSTTTATIEESQLPTKDAFYRKHWNMMMDLAKDWQLDIDKLQIKEITLLYEWGFDDEAEKMVVAMQNHKLLPMTMVPTVEYIKQLPEDLAPKFDGVQPRRVRKMISLATNLFTRASKQDRKSSTRSSSPTFTEAALNLRTLKEFDEICQIAEKSKTAKISK</sequence>
<keyword evidence="9" id="KW-1185">Reference proteome</keyword>
<feature type="compositionally biased region" description="Basic and acidic residues" evidence="5">
    <location>
        <begin position="930"/>
        <end position="956"/>
    </location>
</feature>
<dbReference type="InterPro" id="IPR026059">
    <property type="entry name" value="Rab3GAP2"/>
</dbReference>
<protein>
    <submittedName>
        <fullName evidence="8">Rab3 GTPase-activating protein regulatory subunit</fullName>
    </submittedName>
</protein>
<proteinExistence type="inferred from homology"/>